<feature type="transmembrane region" description="Helical" evidence="2">
    <location>
        <begin position="7"/>
        <end position="26"/>
    </location>
</feature>
<dbReference type="EMBL" id="FR824078">
    <property type="protein sequence ID" value="CCA17358.1"/>
    <property type="molecule type" value="Genomic_DNA"/>
</dbReference>
<name>F0W874_9STRA</name>
<feature type="region of interest" description="Disordered" evidence="1">
    <location>
        <begin position="43"/>
        <end position="64"/>
    </location>
</feature>
<dbReference type="AlphaFoldDB" id="F0W874"/>
<proteinExistence type="predicted"/>
<organism evidence="3">
    <name type="scientific">Albugo laibachii Nc14</name>
    <dbReference type="NCBI Taxonomy" id="890382"/>
    <lineage>
        <taxon>Eukaryota</taxon>
        <taxon>Sar</taxon>
        <taxon>Stramenopiles</taxon>
        <taxon>Oomycota</taxon>
        <taxon>Peronosporomycetes</taxon>
        <taxon>Albuginales</taxon>
        <taxon>Albuginaceae</taxon>
        <taxon>Albugo</taxon>
    </lineage>
</organism>
<protein>
    <submittedName>
        <fullName evidence="3">AlNc14C33G3034 protein</fullName>
    </submittedName>
</protein>
<keyword evidence="2" id="KW-1133">Transmembrane helix</keyword>
<evidence type="ECO:0000256" key="2">
    <source>
        <dbReference type="SAM" id="Phobius"/>
    </source>
</evidence>
<evidence type="ECO:0000256" key="1">
    <source>
        <dbReference type="SAM" id="MobiDB-lite"/>
    </source>
</evidence>
<evidence type="ECO:0000313" key="3">
    <source>
        <dbReference type="EMBL" id="CCA17358.1"/>
    </source>
</evidence>
<reference evidence="3" key="1">
    <citation type="journal article" date="2011" name="PLoS Biol.">
        <title>Gene gain and loss during evolution of obligate parasitism in the white rust pathogen of Arabidopsis thaliana.</title>
        <authorList>
            <person name="Kemen E."/>
            <person name="Gardiner A."/>
            <person name="Schultz-Larsen T."/>
            <person name="Kemen A.C."/>
            <person name="Balmuth A.L."/>
            <person name="Robert-Seilaniantz A."/>
            <person name="Bailey K."/>
            <person name="Holub E."/>
            <person name="Studholme D.J."/>
            <person name="Maclean D."/>
            <person name="Jones J.D."/>
        </authorList>
    </citation>
    <scope>NUCLEOTIDE SEQUENCE</scope>
</reference>
<reference evidence="3" key="2">
    <citation type="submission" date="2011-02" db="EMBL/GenBank/DDBJ databases">
        <authorList>
            <person name="MacLean D."/>
        </authorList>
    </citation>
    <scope>NUCLEOTIDE SEQUENCE</scope>
</reference>
<dbReference type="HOGENOM" id="CLU_186416_0_0_1"/>
<accession>F0W874</accession>
<sequence length="93" mass="10243">MRKEQKIVAGFVGTLVGVIGVLHVYVPFYSNVGQQAKERAGIKAGYNSDDKDKNHSTISPSNSMWTNMKAHELHAKHDALDELEHSPNPSQDA</sequence>
<keyword evidence="2" id="KW-0472">Membrane</keyword>
<keyword evidence="2" id="KW-0812">Transmembrane</keyword>
<gene>
    <name evidence="3" type="primary">AlNc14C33G3034</name>
    <name evidence="3" type="ORF">ALNC14_035010</name>
</gene>